<dbReference type="SUPFAM" id="SSF52047">
    <property type="entry name" value="RNI-like"/>
    <property type="match status" value="1"/>
</dbReference>
<dbReference type="PANTHER" id="PTHR38926">
    <property type="entry name" value="F-BOX DOMAIN CONTAINING PROTEIN, EXPRESSED"/>
    <property type="match status" value="1"/>
</dbReference>
<accession>A0ABR3JDN2</accession>
<comment type="caution">
    <text evidence="2">The sequence shown here is derived from an EMBL/GenBank/DDBJ whole genome shotgun (WGS) entry which is preliminary data.</text>
</comment>
<dbReference type="Proteomes" id="UP001556367">
    <property type="component" value="Unassembled WGS sequence"/>
</dbReference>
<protein>
    <recommendedName>
        <fullName evidence="4">F-box domain-containing protein</fullName>
    </recommendedName>
</protein>
<dbReference type="InterPro" id="IPR032675">
    <property type="entry name" value="LRR_dom_sf"/>
</dbReference>
<evidence type="ECO:0000256" key="1">
    <source>
        <dbReference type="SAM" id="MobiDB-lite"/>
    </source>
</evidence>
<name>A0ABR3JDN2_9AGAR</name>
<keyword evidence="3" id="KW-1185">Reference proteome</keyword>
<dbReference type="EMBL" id="JASNQZ010000008">
    <property type="protein sequence ID" value="KAL0953739.1"/>
    <property type="molecule type" value="Genomic_DNA"/>
</dbReference>
<sequence length="606" mass="67477">MESPKETHDALRQIDEELGRIHESARQLKSRRNALAPVSRLPPELLARIFLFCATPPTQDDFGGHSSLSWMKEVSHICQHWREVALGCPRLWSNISFSRPHWVEEMLKRSKMAPLSVKADMTYITPRQLEALKSSLEHVGRTTELHMLAYKTTFNKYLTVLDKPAPMLESLFLRGPRYNRFATSDSFALPDSFLNAHAPNLRRLELDQCSISWSSPLLHNLRDLRLHDSLRPSMSDLLPALEAMKNLTSIDLKNCLPSGINDHDLWADLPGLKHITLEDNAEECVTLLSRLQYPTDTLVKLRCHSPEDDFSTLFDHLSATREALPTIRSLTIDQPIELRIIQVQAWSSIVLVDDLADQDPAPPQLDIKLQFSNFRLPPPVIEETLCAMTAALNLSRLRMLGLNGGGFTAASWLQCFGSSPLLRHIYLHSVSAEGLIEVLQQTVDESSVSRRLAPGSRTCSPGPSPLPPRSPLRTPRTPCTPSSSTPRMAFPTLQKLILTGIDFNKCPLAEALRVRRNVRHDCDLGPAEVVLNQCLHVSRGDVVALEVLVPSVRWDGMEIGFSEDEGSLGADDDEFLQGPLGIFGYSPFGGNSSSDLDAAYILGGAF</sequence>
<reference evidence="3" key="1">
    <citation type="submission" date="2024-06" db="EMBL/GenBank/DDBJ databases">
        <title>Multi-omics analyses provide insights into the biosynthesis of the anticancer antibiotic pleurotin in Hohenbuehelia grisea.</title>
        <authorList>
            <person name="Weaver J.A."/>
            <person name="Alberti F."/>
        </authorList>
    </citation>
    <scope>NUCLEOTIDE SEQUENCE [LARGE SCALE GENOMIC DNA]</scope>
    <source>
        <strain evidence="3">T-177</strain>
    </source>
</reference>
<dbReference type="Gene3D" id="3.80.10.10">
    <property type="entry name" value="Ribonuclease Inhibitor"/>
    <property type="match status" value="1"/>
</dbReference>
<feature type="compositionally biased region" description="Low complexity" evidence="1">
    <location>
        <begin position="471"/>
        <end position="487"/>
    </location>
</feature>
<dbReference type="PANTHER" id="PTHR38926:SF5">
    <property type="entry name" value="F-BOX AND LEUCINE-RICH REPEAT PROTEIN 6"/>
    <property type="match status" value="1"/>
</dbReference>
<evidence type="ECO:0000313" key="3">
    <source>
        <dbReference type="Proteomes" id="UP001556367"/>
    </source>
</evidence>
<feature type="region of interest" description="Disordered" evidence="1">
    <location>
        <begin position="447"/>
        <end position="487"/>
    </location>
</feature>
<gene>
    <name evidence="2" type="ORF">HGRIS_004928</name>
</gene>
<organism evidence="2 3">
    <name type="scientific">Hohenbuehelia grisea</name>
    <dbReference type="NCBI Taxonomy" id="104357"/>
    <lineage>
        <taxon>Eukaryota</taxon>
        <taxon>Fungi</taxon>
        <taxon>Dikarya</taxon>
        <taxon>Basidiomycota</taxon>
        <taxon>Agaricomycotina</taxon>
        <taxon>Agaricomycetes</taxon>
        <taxon>Agaricomycetidae</taxon>
        <taxon>Agaricales</taxon>
        <taxon>Pleurotineae</taxon>
        <taxon>Pleurotaceae</taxon>
        <taxon>Hohenbuehelia</taxon>
    </lineage>
</organism>
<evidence type="ECO:0008006" key="4">
    <source>
        <dbReference type="Google" id="ProtNLM"/>
    </source>
</evidence>
<proteinExistence type="predicted"/>
<dbReference type="Gene3D" id="1.20.1280.50">
    <property type="match status" value="1"/>
</dbReference>
<evidence type="ECO:0000313" key="2">
    <source>
        <dbReference type="EMBL" id="KAL0953739.1"/>
    </source>
</evidence>